<dbReference type="InterPro" id="IPR051082">
    <property type="entry name" value="Pentapeptide-BTB/POZ_domain"/>
</dbReference>
<dbReference type="PANTHER" id="PTHR14136">
    <property type="entry name" value="BTB_POZ DOMAIN-CONTAINING PROTEIN KCTD9"/>
    <property type="match status" value="1"/>
</dbReference>
<dbReference type="InterPro" id="IPR001646">
    <property type="entry name" value="5peptide_repeat"/>
</dbReference>
<comment type="caution">
    <text evidence="1">The sequence shown here is derived from an EMBL/GenBank/DDBJ whole genome shotgun (WGS) entry which is preliminary data.</text>
</comment>
<dbReference type="SUPFAM" id="SSF141571">
    <property type="entry name" value="Pentapeptide repeat-like"/>
    <property type="match status" value="1"/>
</dbReference>
<dbReference type="Pfam" id="PF00805">
    <property type="entry name" value="Pentapeptide"/>
    <property type="match status" value="1"/>
</dbReference>
<keyword evidence="2" id="KW-1185">Reference proteome</keyword>
<evidence type="ECO:0000313" key="1">
    <source>
        <dbReference type="EMBL" id="GFJ94343.1"/>
    </source>
</evidence>
<proteinExistence type="predicted"/>
<reference evidence="1 2" key="2">
    <citation type="submission" date="2020-03" db="EMBL/GenBank/DDBJ databases">
        <authorList>
            <person name="Ichikawa N."/>
            <person name="Kimura A."/>
            <person name="Kitahashi Y."/>
            <person name="Uohara A."/>
        </authorList>
    </citation>
    <scope>NUCLEOTIDE SEQUENCE [LARGE SCALE GENOMIC DNA]</scope>
    <source>
        <strain evidence="1 2">NBRC 108638</strain>
    </source>
</reference>
<organism evidence="1 2">
    <name type="scientific">Phytohabitans rumicis</name>
    <dbReference type="NCBI Taxonomy" id="1076125"/>
    <lineage>
        <taxon>Bacteria</taxon>
        <taxon>Bacillati</taxon>
        <taxon>Actinomycetota</taxon>
        <taxon>Actinomycetes</taxon>
        <taxon>Micromonosporales</taxon>
        <taxon>Micromonosporaceae</taxon>
    </lineage>
</organism>
<dbReference type="EMBL" id="BLPG01000001">
    <property type="protein sequence ID" value="GFJ94343.1"/>
    <property type="molecule type" value="Genomic_DNA"/>
</dbReference>
<evidence type="ECO:0008006" key="3">
    <source>
        <dbReference type="Google" id="ProtNLM"/>
    </source>
</evidence>
<reference evidence="1 2" key="1">
    <citation type="submission" date="2020-03" db="EMBL/GenBank/DDBJ databases">
        <title>Whole genome shotgun sequence of Phytohabitans rumicis NBRC 108638.</title>
        <authorList>
            <person name="Komaki H."/>
            <person name="Tamura T."/>
        </authorList>
    </citation>
    <scope>NUCLEOTIDE SEQUENCE [LARGE SCALE GENOMIC DNA]</scope>
    <source>
        <strain evidence="1 2">NBRC 108638</strain>
    </source>
</reference>
<accession>A0A6V8LAW2</accession>
<name>A0A6V8LAW2_9ACTN</name>
<sequence length="264" mass="28594">MAEVMTLDTLRADCARCFGLCCVVPAFSASADFAIDKPAGHACPNLQQDFRCGIHDRLRDRGFPGCTVYDCFGAGQKVAQVTFGGRPELGESMFAAYRVMRQLHELLWYLTQGLALPAARPLHADLGRLRDETERRTHGGPDELATVDTDPLWRDVNALLVRASELARAGLRGPERRGADLIGKDLRRVRLRGANLRGAYLIGADLRGVDLTAADLIGADLRGANLAGADLSASLFLTQPQVTAARGTQATHLPPPLSHPPHWP</sequence>
<protein>
    <recommendedName>
        <fullName evidence="3">Pentapeptide repeat-containing protein</fullName>
    </recommendedName>
</protein>
<dbReference type="RefSeq" id="WP_371871319.1">
    <property type="nucleotide sequence ID" value="NZ_BAABJB010000018.1"/>
</dbReference>
<evidence type="ECO:0000313" key="2">
    <source>
        <dbReference type="Proteomes" id="UP000482960"/>
    </source>
</evidence>
<gene>
    <name evidence="1" type="ORF">Prum_079850</name>
</gene>
<dbReference type="Gene3D" id="2.160.20.80">
    <property type="entry name" value="E3 ubiquitin-protein ligase SopA"/>
    <property type="match status" value="1"/>
</dbReference>
<dbReference type="AlphaFoldDB" id="A0A6V8LAW2"/>
<dbReference type="PANTHER" id="PTHR14136:SF17">
    <property type="entry name" value="BTB_POZ DOMAIN-CONTAINING PROTEIN KCTD9"/>
    <property type="match status" value="1"/>
</dbReference>
<dbReference type="Proteomes" id="UP000482960">
    <property type="component" value="Unassembled WGS sequence"/>
</dbReference>